<evidence type="ECO:0000313" key="2">
    <source>
        <dbReference type="Proteomes" id="UP000694251"/>
    </source>
</evidence>
<comment type="caution">
    <text evidence="1">The sequence shown here is derived from an EMBL/GenBank/DDBJ whole genome shotgun (WGS) entry which is preliminary data.</text>
</comment>
<dbReference type="AlphaFoldDB" id="A0A8T1XSH0"/>
<accession>A0A8T1XSH0</accession>
<organism evidence="1 2">
    <name type="scientific">Arabidopsis suecica</name>
    <name type="common">Swedish thale-cress</name>
    <name type="synonym">Cardaminopsis suecica</name>
    <dbReference type="NCBI Taxonomy" id="45249"/>
    <lineage>
        <taxon>Eukaryota</taxon>
        <taxon>Viridiplantae</taxon>
        <taxon>Streptophyta</taxon>
        <taxon>Embryophyta</taxon>
        <taxon>Tracheophyta</taxon>
        <taxon>Spermatophyta</taxon>
        <taxon>Magnoliopsida</taxon>
        <taxon>eudicotyledons</taxon>
        <taxon>Gunneridae</taxon>
        <taxon>Pentapetalae</taxon>
        <taxon>rosids</taxon>
        <taxon>malvids</taxon>
        <taxon>Brassicales</taxon>
        <taxon>Brassicaceae</taxon>
        <taxon>Camelineae</taxon>
        <taxon>Arabidopsis</taxon>
    </lineage>
</organism>
<feature type="non-terminal residue" evidence="1">
    <location>
        <position position="72"/>
    </location>
</feature>
<dbReference type="EMBL" id="JAEFBJ010000013">
    <property type="protein sequence ID" value="KAG7537659.1"/>
    <property type="molecule type" value="Genomic_DNA"/>
</dbReference>
<evidence type="ECO:0000313" key="1">
    <source>
        <dbReference type="EMBL" id="KAG7537659.1"/>
    </source>
</evidence>
<dbReference type="Proteomes" id="UP000694251">
    <property type="component" value="Chromosome 13"/>
</dbReference>
<protein>
    <submittedName>
        <fullName evidence="1">Uncharacterized protein</fullName>
    </submittedName>
</protein>
<sequence>WTGVYITAEDHCLSLRKIDCVENWFSAVVVSICINDDEEAQRKVVKTENREMQCFTKEHEQKVAIEKTRLLL</sequence>
<gene>
    <name evidence="1" type="ORF">ISN44_As13g015300</name>
</gene>
<name>A0A8T1XSH0_ARASU</name>
<reference evidence="1 2" key="1">
    <citation type="submission" date="2020-12" db="EMBL/GenBank/DDBJ databases">
        <title>Concerted genomic and epigenomic changes stabilize Arabidopsis allopolyploids.</title>
        <authorList>
            <person name="Chen Z."/>
        </authorList>
    </citation>
    <scope>NUCLEOTIDE SEQUENCE [LARGE SCALE GENOMIC DNA]</scope>
    <source>
        <strain evidence="1">As9502</strain>
        <tissue evidence="1">Leaf</tissue>
    </source>
</reference>
<proteinExistence type="predicted"/>
<keyword evidence="2" id="KW-1185">Reference proteome</keyword>